<dbReference type="Proteomes" id="UP000245771">
    <property type="component" value="Unassembled WGS sequence"/>
</dbReference>
<evidence type="ECO:0000256" key="2">
    <source>
        <dbReference type="ARBA" id="ARBA00022679"/>
    </source>
</evidence>
<gene>
    <name evidence="11" type="ORF">FA14DRAFT_54131</name>
</gene>
<evidence type="ECO:0000313" key="11">
    <source>
        <dbReference type="EMBL" id="PWN36329.1"/>
    </source>
</evidence>
<dbReference type="InterPro" id="IPR015368">
    <property type="entry name" value="UBA_C_fun"/>
</dbReference>
<evidence type="ECO:0000256" key="8">
    <source>
        <dbReference type="PROSITE-ProRule" id="PRU10133"/>
    </source>
</evidence>
<dbReference type="GO" id="GO:0061631">
    <property type="term" value="F:ubiquitin conjugating enzyme activity"/>
    <property type="evidence" value="ECO:0007669"/>
    <property type="project" value="UniProtKB-EC"/>
</dbReference>
<dbReference type="CDD" id="cd14311">
    <property type="entry name" value="UBA_II_E2_UBC1"/>
    <property type="match status" value="1"/>
</dbReference>
<dbReference type="InterPro" id="IPR023313">
    <property type="entry name" value="UBQ-conjugating_AS"/>
</dbReference>
<dbReference type="SMART" id="SM00212">
    <property type="entry name" value="UBCc"/>
    <property type="match status" value="1"/>
</dbReference>
<dbReference type="SUPFAM" id="SSF46934">
    <property type="entry name" value="UBA-like"/>
    <property type="match status" value="1"/>
</dbReference>
<dbReference type="AlphaFoldDB" id="A0A316VFC1"/>
<dbReference type="Gene3D" id="1.10.8.10">
    <property type="entry name" value="DNA helicase RuvA subunit, C-terminal domain"/>
    <property type="match status" value="1"/>
</dbReference>
<dbReference type="InParanoid" id="A0A316VFC1"/>
<dbReference type="GeneID" id="37024285"/>
<evidence type="ECO:0000256" key="9">
    <source>
        <dbReference type="RuleBase" id="RU362109"/>
    </source>
</evidence>
<dbReference type="EMBL" id="KZ819603">
    <property type="protein sequence ID" value="PWN36329.1"/>
    <property type="molecule type" value="Genomic_DNA"/>
</dbReference>
<evidence type="ECO:0000313" key="12">
    <source>
        <dbReference type="Proteomes" id="UP000245771"/>
    </source>
</evidence>
<dbReference type="InterPro" id="IPR000608">
    <property type="entry name" value="UBC"/>
</dbReference>
<dbReference type="STRING" id="1280837.A0A316VFC1"/>
<comment type="similarity">
    <text evidence="9">Belongs to the ubiquitin-conjugating enzyme family.</text>
</comment>
<dbReference type="OrthoDB" id="9993688at2759"/>
<accession>A0A316VFC1</accession>
<evidence type="ECO:0000256" key="6">
    <source>
        <dbReference type="ARBA" id="ARBA00072431"/>
    </source>
</evidence>
<dbReference type="SUPFAM" id="SSF54495">
    <property type="entry name" value="UBC-like"/>
    <property type="match status" value="1"/>
</dbReference>
<reference evidence="11 12" key="1">
    <citation type="journal article" date="2018" name="Mol. Biol. Evol.">
        <title>Broad Genomic Sampling Reveals a Smut Pathogenic Ancestry of the Fungal Clade Ustilaginomycotina.</title>
        <authorList>
            <person name="Kijpornyongpan T."/>
            <person name="Mondo S.J."/>
            <person name="Barry K."/>
            <person name="Sandor L."/>
            <person name="Lee J."/>
            <person name="Lipzen A."/>
            <person name="Pangilinan J."/>
            <person name="LaButti K."/>
            <person name="Hainaut M."/>
            <person name="Henrissat B."/>
            <person name="Grigoriev I.V."/>
            <person name="Spatafora J.W."/>
            <person name="Aime M.C."/>
        </authorList>
    </citation>
    <scope>NUCLEOTIDE SEQUENCE [LARGE SCALE GENOMIC DNA]</scope>
    <source>
        <strain evidence="11 12">MCA 3882</strain>
    </source>
</reference>
<evidence type="ECO:0000256" key="5">
    <source>
        <dbReference type="ARBA" id="ARBA00022840"/>
    </source>
</evidence>
<dbReference type="Gene3D" id="3.10.110.10">
    <property type="entry name" value="Ubiquitin Conjugating Enzyme"/>
    <property type="match status" value="1"/>
</dbReference>
<dbReference type="EC" id="2.3.2.23" evidence="1"/>
<sequence length="226" mass="25053">MNPARRIQKEITDIQNDKDSGLTITIIDENIRHLIGTFPGPEGSPYQGGSFKVDIEVVEGYPFQPLKMKFITKVYHPNISSASGAICLDILTPKAWTPVLTLRSTLVSLRSLLCSPEPDDPQDAEVASHYKADKKGFEETAKFWTDCYAKQDVSNVETTKVGQNGPAGAVQDDPIQRAGLRREDVIKFTGMGFEQDKVIEVLSRKNYRGANIQRITDDDILNALLG</sequence>
<evidence type="ECO:0000256" key="7">
    <source>
        <dbReference type="ARBA" id="ARBA00077197"/>
    </source>
</evidence>
<keyword evidence="4 9" id="KW-0833">Ubl conjugation pathway</keyword>
<keyword evidence="2" id="KW-0808">Transferase</keyword>
<keyword evidence="5 9" id="KW-0067">ATP-binding</keyword>
<dbReference type="RefSeq" id="XP_025356631.1">
    <property type="nucleotide sequence ID" value="XM_025502504.1"/>
</dbReference>
<evidence type="ECO:0000259" key="10">
    <source>
        <dbReference type="PROSITE" id="PS50127"/>
    </source>
</evidence>
<name>A0A316VFC1_9BASI</name>
<dbReference type="Pfam" id="PF09288">
    <property type="entry name" value="UBA_3"/>
    <property type="match status" value="1"/>
</dbReference>
<proteinExistence type="inferred from homology"/>
<feature type="active site" description="Glycyl thioester intermediate" evidence="8">
    <location>
        <position position="87"/>
    </location>
</feature>
<dbReference type="CDD" id="cd23800">
    <property type="entry name" value="UBCc_UBE2K"/>
    <property type="match status" value="1"/>
</dbReference>
<keyword evidence="3 9" id="KW-0547">Nucleotide-binding</keyword>
<keyword evidence="12" id="KW-1185">Reference proteome</keyword>
<dbReference type="Pfam" id="PF00179">
    <property type="entry name" value="UQ_con"/>
    <property type="match status" value="1"/>
</dbReference>
<feature type="domain" description="UBC core" evidence="10">
    <location>
        <begin position="2"/>
        <end position="150"/>
    </location>
</feature>
<organism evidence="11 12">
    <name type="scientific">Meira miltonrushii</name>
    <dbReference type="NCBI Taxonomy" id="1280837"/>
    <lineage>
        <taxon>Eukaryota</taxon>
        <taxon>Fungi</taxon>
        <taxon>Dikarya</taxon>
        <taxon>Basidiomycota</taxon>
        <taxon>Ustilaginomycotina</taxon>
        <taxon>Exobasidiomycetes</taxon>
        <taxon>Exobasidiales</taxon>
        <taxon>Brachybasidiaceae</taxon>
        <taxon>Meira</taxon>
    </lineage>
</organism>
<evidence type="ECO:0000256" key="1">
    <source>
        <dbReference type="ARBA" id="ARBA00012486"/>
    </source>
</evidence>
<protein>
    <recommendedName>
        <fullName evidence="6">Ubiquitin-conjugating enzyme E2 1</fullName>
        <ecNumber evidence="1">2.3.2.23</ecNumber>
    </recommendedName>
    <alternativeName>
        <fullName evidence="7">E2 ubiquitin-conjugating enzyme 1</fullName>
    </alternativeName>
</protein>
<dbReference type="PANTHER" id="PTHR24068">
    <property type="entry name" value="UBIQUITIN-CONJUGATING ENZYME E2"/>
    <property type="match status" value="1"/>
</dbReference>
<dbReference type="PROSITE" id="PS50127">
    <property type="entry name" value="UBC_2"/>
    <property type="match status" value="1"/>
</dbReference>
<dbReference type="InterPro" id="IPR016135">
    <property type="entry name" value="UBQ-conjugating_enzyme/RWD"/>
</dbReference>
<evidence type="ECO:0000256" key="3">
    <source>
        <dbReference type="ARBA" id="ARBA00022741"/>
    </source>
</evidence>
<evidence type="ECO:0000256" key="4">
    <source>
        <dbReference type="ARBA" id="ARBA00022786"/>
    </source>
</evidence>
<dbReference type="InterPro" id="IPR009060">
    <property type="entry name" value="UBA-like_sf"/>
</dbReference>
<dbReference type="GO" id="GO:0005524">
    <property type="term" value="F:ATP binding"/>
    <property type="evidence" value="ECO:0007669"/>
    <property type="project" value="UniProtKB-UniRule"/>
</dbReference>
<dbReference type="FunCoup" id="A0A316VFC1">
    <property type="interactions" value="835"/>
</dbReference>
<dbReference type="PROSITE" id="PS00183">
    <property type="entry name" value="UBC_1"/>
    <property type="match status" value="1"/>
</dbReference>
<dbReference type="FunFam" id="3.10.110.10:FF:000037">
    <property type="entry name" value="ubiquitin-conjugating enzyme E2 27"/>
    <property type="match status" value="1"/>
</dbReference>